<dbReference type="Gene3D" id="3.40.50.300">
    <property type="entry name" value="P-loop containing nucleotide triphosphate hydrolases"/>
    <property type="match status" value="2"/>
</dbReference>
<proteinExistence type="inferred from homology"/>
<dbReference type="GO" id="GO:0003677">
    <property type="term" value="F:DNA binding"/>
    <property type="evidence" value="ECO:0007669"/>
    <property type="project" value="UniProtKB-KW"/>
</dbReference>
<protein>
    <recommendedName>
        <fullName evidence="7">DNA 3'-5' helicase</fullName>
        <ecNumber evidence="7">5.6.2.4</ecNumber>
    </recommendedName>
</protein>
<comment type="similarity">
    <text evidence="1">Belongs to the helicase family. RecQ subfamily.</text>
</comment>
<evidence type="ECO:0000259" key="8">
    <source>
        <dbReference type="PROSITE" id="PS51192"/>
    </source>
</evidence>
<feature type="domain" description="Helicase ATP-binding" evidence="8">
    <location>
        <begin position="161"/>
        <end position="340"/>
    </location>
</feature>
<dbReference type="PANTHER" id="PTHR13710:SF105">
    <property type="entry name" value="ATP-DEPENDENT DNA HELICASE Q1"/>
    <property type="match status" value="1"/>
</dbReference>
<keyword evidence="5" id="KW-0413">Isomerase</keyword>
<dbReference type="SUPFAM" id="SSF52540">
    <property type="entry name" value="P-loop containing nucleoside triphosphate hydrolases"/>
    <property type="match status" value="2"/>
</dbReference>
<evidence type="ECO:0000256" key="4">
    <source>
        <dbReference type="ARBA" id="ARBA00023125"/>
    </source>
</evidence>
<dbReference type="Pfam" id="PF00270">
    <property type="entry name" value="DEAD"/>
    <property type="match status" value="1"/>
</dbReference>
<dbReference type="SMART" id="SM00487">
    <property type="entry name" value="DEXDc"/>
    <property type="match status" value="1"/>
</dbReference>
<keyword evidence="11" id="KW-1185">Reference proteome</keyword>
<dbReference type="GO" id="GO:0043138">
    <property type="term" value="F:3'-5' DNA helicase activity"/>
    <property type="evidence" value="ECO:0007669"/>
    <property type="project" value="UniProtKB-EC"/>
</dbReference>
<organism evidence="10 11">
    <name type="scientific">[Eubacterium] hominis</name>
    <dbReference type="NCBI Taxonomy" id="2764325"/>
    <lineage>
        <taxon>Bacteria</taxon>
        <taxon>Bacillati</taxon>
        <taxon>Bacillota</taxon>
        <taxon>Erysipelotrichia</taxon>
        <taxon>Erysipelotrichales</taxon>
        <taxon>Erysipelotrichaceae</taxon>
        <taxon>Amedibacillus</taxon>
    </lineage>
</organism>
<evidence type="ECO:0000313" key="10">
    <source>
        <dbReference type="EMBL" id="QNM11425.1"/>
    </source>
</evidence>
<dbReference type="InterPro" id="IPR001650">
    <property type="entry name" value="Helicase_C-like"/>
</dbReference>
<dbReference type="InterPro" id="IPR014001">
    <property type="entry name" value="Helicase_ATP-bd"/>
</dbReference>
<dbReference type="GO" id="GO:0005694">
    <property type="term" value="C:chromosome"/>
    <property type="evidence" value="ECO:0007669"/>
    <property type="project" value="TreeGrafter"/>
</dbReference>
<evidence type="ECO:0000256" key="1">
    <source>
        <dbReference type="ARBA" id="ARBA00005446"/>
    </source>
</evidence>
<keyword evidence="3" id="KW-0067">ATP-binding</keyword>
<dbReference type="GO" id="GO:0005524">
    <property type="term" value="F:ATP binding"/>
    <property type="evidence" value="ECO:0007669"/>
    <property type="project" value="UniProtKB-KW"/>
</dbReference>
<sequence length="814" mass="95067">MKDKEIHEFVENTIKSNHLTSFVDSSCFNNPREEYVYNSAKRLLKTWFNLQEPPLYKVDFECSLRNYLSIVKTTINIPNYEPSSKFEELGLHYDSDLGKIWANLTIPSFFNSTFVKQLYMQNYVEEEQDLIHSLHTNGFIRKITGFEYFKSNEQKLAVMGSLRVPNGYSCLVSMTTGGGKSLITQTIAYQNVGLTIVIVPTISLMLDQYNNAREIIKSEVDNEIFYYYSNVSLEKFCTALKNKTARLLFVSPESLIKNKVLREKIEEANCNHYLKNIVIDEAHIIIEWGSSFRIDFQCLDALRKNFINVNSELRTFLLSATYSDTTIRQLKMFYSTMDKWIEIRCERLRHETRFDVIKCDNYGEKLNKIYSAIDYLPRPMIVYVKSPDDAVNLKKNLENRGYNNAKTFTGITKNEERLQIIEEWKNGDFDLMIATCAFGVGVDKKDVRTVLHTYIPENPNKYYQEAGRGGRDGLPCLSTIIYTNQDVDSAFNFVSKVITTEKLIGRWFSMLLSNKTQPLHNSQYLIDTYVKPKYNSNEEFIDSISSQDINWNVYVILFLRRNGFITIDDIQYVNQKYVFYITILERKLLAKNDETFSVIDNARNNEWKNTEREFTLMRNNLKKVGKCCWSDMFTKIYRKTDEYCAGCNEHMDVINFEDSKTLKADITGPLSSISLDINSYMLGTKCMLLVSKAYEYEILNIIDLGINTFVSDEYMLERIIESTKKLENNFSTLFTCNYREFLELISLNRYYMSGVIGIYFPVEISLQNRLINIIEKCINDENMRFILFAADDPFIINKNKRLSELSVIQHYKQL</sequence>
<evidence type="ECO:0000313" key="11">
    <source>
        <dbReference type="Proteomes" id="UP000515856"/>
    </source>
</evidence>
<feature type="domain" description="Helicase C-terminal" evidence="9">
    <location>
        <begin position="365"/>
        <end position="520"/>
    </location>
</feature>
<keyword evidence="2" id="KW-0547">Nucleotide-binding</keyword>
<evidence type="ECO:0000256" key="5">
    <source>
        <dbReference type="ARBA" id="ARBA00023235"/>
    </source>
</evidence>
<dbReference type="Proteomes" id="UP000515856">
    <property type="component" value="Chromosome"/>
</dbReference>
<dbReference type="EMBL" id="CP060636">
    <property type="protein sequence ID" value="QNM11425.1"/>
    <property type="molecule type" value="Genomic_DNA"/>
</dbReference>
<keyword evidence="10" id="KW-0347">Helicase</keyword>
<dbReference type="GO" id="GO:0000724">
    <property type="term" value="P:double-strand break repair via homologous recombination"/>
    <property type="evidence" value="ECO:0007669"/>
    <property type="project" value="TreeGrafter"/>
</dbReference>
<dbReference type="SMART" id="SM00490">
    <property type="entry name" value="HELICc"/>
    <property type="match status" value="1"/>
</dbReference>
<evidence type="ECO:0000256" key="6">
    <source>
        <dbReference type="ARBA" id="ARBA00034617"/>
    </source>
</evidence>
<dbReference type="InterPro" id="IPR011545">
    <property type="entry name" value="DEAD/DEAH_box_helicase_dom"/>
</dbReference>
<evidence type="ECO:0000259" key="9">
    <source>
        <dbReference type="PROSITE" id="PS51194"/>
    </source>
</evidence>
<dbReference type="GO" id="GO:0005737">
    <property type="term" value="C:cytoplasm"/>
    <property type="evidence" value="ECO:0007669"/>
    <property type="project" value="TreeGrafter"/>
</dbReference>
<evidence type="ECO:0000256" key="7">
    <source>
        <dbReference type="ARBA" id="ARBA00034808"/>
    </source>
</evidence>
<dbReference type="InterPro" id="IPR027417">
    <property type="entry name" value="P-loop_NTPase"/>
</dbReference>
<dbReference type="AlphaFoldDB" id="A0A7G9GKU3"/>
<comment type="catalytic activity">
    <reaction evidence="6">
        <text>Couples ATP hydrolysis with the unwinding of duplex DNA by translocating in the 3'-5' direction.</text>
        <dbReference type="EC" id="5.6.2.4"/>
    </reaction>
</comment>
<name>A0A7G9GKU3_9FIRM</name>
<evidence type="ECO:0000256" key="2">
    <source>
        <dbReference type="ARBA" id="ARBA00022741"/>
    </source>
</evidence>
<keyword evidence="4" id="KW-0238">DNA-binding</keyword>
<dbReference type="RefSeq" id="WP_117454154.1">
    <property type="nucleotide sequence ID" value="NZ_CP060636.1"/>
</dbReference>
<gene>
    <name evidence="10" type="ORF">H9Q80_14365</name>
</gene>
<reference evidence="10 11" key="1">
    <citation type="submission" date="2020-08" db="EMBL/GenBank/DDBJ databases">
        <authorList>
            <person name="Liu C."/>
            <person name="Sun Q."/>
        </authorList>
    </citation>
    <scope>NUCLEOTIDE SEQUENCE [LARGE SCALE GENOMIC DNA]</scope>
    <source>
        <strain evidence="10 11">NSJ-61</strain>
    </source>
</reference>
<dbReference type="PANTHER" id="PTHR13710">
    <property type="entry name" value="DNA HELICASE RECQ FAMILY MEMBER"/>
    <property type="match status" value="1"/>
</dbReference>
<dbReference type="KEGG" id="ehn:H9Q80_14365"/>
<keyword evidence="10" id="KW-0378">Hydrolase</keyword>
<dbReference type="Pfam" id="PF00271">
    <property type="entry name" value="Helicase_C"/>
    <property type="match status" value="1"/>
</dbReference>
<dbReference type="PROSITE" id="PS51194">
    <property type="entry name" value="HELICASE_CTER"/>
    <property type="match status" value="1"/>
</dbReference>
<dbReference type="GO" id="GO:0009378">
    <property type="term" value="F:four-way junction helicase activity"/>
    <property type="evidence" value="ECO:0007669"/>
    <property type="project" value="TreeGrafter"/>
</dbReference>
<evidence type="ECO:0000256" key="3">
    <source>
        <dbReference type="ARBA" id="ARBA00022840"/>
    </source>
</evidence>
<dbReference type="PROSITE" id="PS51192">
    <property type="entry name" value="HELICASE_ATP_BIND_1"/>
    <property type="match status" value="1"/>
</dbReference>
<accession>A0A7G9GKU3</accession>
<dbReference type="EC" id="5.6.2.4" evidence="7"/>